<feature type="domain" description="DNA mismatch repair proteins mutS family" evidence="8">
    <location>
        <begin position="696"/>
        <end position="712"/>
    </location>
</feature>
<dbReference type="NCBIfam" id="NF003810">
    <property type="entry name" value="PRK05399.1"/>
    <property type="match status" value="1"/>
</dbReference>
<evidence type="ECO:0000256" key="7">
    <source>
        <dbReference type="SAM" id="Coils"/>
    </source>
</evidence>
<evidence type="ECO:0000259" key="8">
    <source>
        <dbReference type="PROSITE" id="PS00486"/>
    </source>
</evidence>
<protein>
    <submittedName>
        <fullName evidence="9">DNA mismatch repair protein MutS</fullName>
    </submittedName>
</protein>
<dbReference type="NCBIfam" id="TIGR01070">
    <property type="entry name" value="mutS1"/>
    <property type="match status" value="1"/>
</dbReference>
<comment type="similarity">
    <text evidence="1">Belongs to the DNA mismatch repair MutS family.</text>
</comment>
<keyword evidence="6" id="KW-0234">DNA repair</keyword>
<dbReference type="InterPro" id="IPR027417">
    <property type="entry name" value="P-loop_NTPase"/>
</dbReference>
<dbReference type="Gene3D" id="3.40.50.300">
    <property type="entry name" value="P-loop containing nucleotide triphosphate hydrolases"/>
    <property type="match status" value="1"/>
</dbReference>
<dbReference type="SUPFAM" id="SSF48334">
    <property type="entry name" value="DNA repair protein MutS, domain III"/>
    <property type="match status" value="1"/>
</dbReference>
<evidence type="ECO:0000313" key="9">
    <source>
        <dbReference type="EMBL" id="MPM30141.1"/>
    </source>
</evidence>
<organism evidence="9">
    <name type="scientific">bioreactor metagenome</name>
    <dbReference type="NCBI Taxonomy" id="1076179"/>
    <lineage>
        <taxon>unclassified sequences</taxon>
        <taxon>metagenomes</taxon>
        <taxon>ecological metagenomes</taxon>
    </lineage>
</organism>
<keyword evidence="2" id="KW-0547">Nucleotide-binding</keyword>
<reference evidence="9" key="1">
    <citation type="submission" date="2019-08" db="EMBL/GenBank/DDBJ databases">
        <authorList>
            <person name="Kucharzyk K."/>
            <person name="Murdoch R.W."/>
            <person name="Higgins S."/>
            <person name="Loffler F."/>
        </authorList>
    </citation>
    <scope>NUCLEOTIDE SEQUENCE</scope>
</reference>
<dbReference type="SMART" id="SM00534">
    <property type="entry name" value="MUTSac"/>
    <property type="match status" value="1"/>
</dbReference>
<dbReference type="GO" id="GO:0140664">
    <property type="term" value="F:ATP-dependent DNA damage sensor activity"/>
    <property type="evidence" value="ECO:0007669"/>
    <property type="project" value="InterPro"/>
</dbReference>
<dbReference type="InterPro" id="IPR007696">
    <property type="entry name" value="DNA_mismatch_repair_MutS_core"/>
</dbReference>
<dbReference type="InterPro" id="IPR036678">
    <property type="entry name" value="MutS_con_dom_sf"/>
</dbReference>
<dbReference type="GO" id="GO:0005524">
    <property type="term" value="F:ATP binding"/>
    <property type="evidence" value="ECO:0007669"/>
    <property type="project" value="UniProtKB-KW"/>
</dbReference>
<dbReference type="InterPro" id="IPR016151">
    <property type="entry name" value="DNA_mismatch_repair_MutS_N"/>
</dbReference>
<dbReference type="SUPFAM" id="SSF52540">
    <property type="entry name" value="P-loop containing nucleoside triphosphate hydrolases"/>
    <property type="match status" value="1"/>
</dbReference>
<dbReference type="EMBL" id="VSSQ01005709">
    <property type="protein sequence ID" value="MPM30141.1"/>
    <property type="molecule type" value="Genomic_DNA"/>
</dbReference>
<dbReference type="GO" id="GO:0005829">
    <property type="term" value="C:cytosol"/>
    <property type="evidence" value="ECO:0007669"/>
    <property type="project" value="TreeGrafter"/>
</dbReference>
<dbReference type="PANTHER" id="PTHR11361">
    <property type="entry name" value="DNA MISMATCH REPAIR PROTEIN MUTS FAMILY MEMBER"/>
    <property type="match status" value="1"/>
</dbReference>
<dbReference type="PROSITE" id="PS00486">
    <property type="entry name" value="DNA_MISMATCH_REPAIR_2"/>
    <property type="match status" value="1"/>
</dbReference>
<proteinExistence type="inferred from homology"/>
<dbReference type="InterPro" id="IPR000432">
    <property type="entry name" value="DNA_mismatch_repair_MutS_C"/>
</dbReference>
<feature type="coiled-coil region" evidence="7">
    <location>
        <begin position="322"/>
        <end position="349"/>
    </location>
</feature>
<dbReference type="Gene3D" id="3.40.1170.10">
    <property type="entry name" value="DNA repair protein MutS, domain I"/>
    <property type="match status" value="1"/>
</dbReference>
<keyword evidence="3" id="KW-0227">DNA damage</keyword>
<keyword evidence="5" id="KW-0238">DNA-binding</keyword>
<dbReference type="AlphaFoldDB" id="A0A644YQJ6"/>
<dbReference type="GO" id="GO:0006298">
    <property type="term" value="P:mismatch repair"/>
    <property type="evidence" value="ECO:0007669"/>
    <property type="project" value="InterPro"/>
</dbReference>
<comment type="caution">
    <text evidence="9">The sequence shown here is derived from an EMBL/GenBank/DDBJ whole genome shotgun (WGS) entry which is preliminary data.</text>
</comment>
<dbReference type="InterPro" id="IPR045076">
    <property type="entry name" value="MutS"/>
</dbReference>
<gene>
    <name evidence="9" type="primary">mutS_30</name>
    <name evidence="9" type="ORF">SDC9_76686</name>
</gene>
<keyword evidence="7" id="KW-0175">Coiled coil</keyword>
<dbReference type="Pfam" id="PF05188">
    <property type="entry name" value="MutS_II"/>
    <property type="match status" value="1"/>
</dbReference>
<dbReference type="InterPro" id="IPR005748">
    <property type="entry name" value="DNA_mismatch_repair_MutS"/>
</dbReference>
<dbReference type="Gene3D" id="1.10.1420.10">
    <property type="match status" value="2"/>
</dbReference>
<dbReference type="InterPro" id="IPR007695">
    <property type="entry name" value="DNA_mismatch_repair_MutS-lik_N"/>
</dbReference>
<name>A0A644YQJ6_9ZZZZ</name>
<evidence type="ECO:0000256" key="1">
    <source>
        <dbReference type="ARBA" id="ARBA00006271"/>
    </source>
</evidence>
<dbReference type="FunFam" id="3.40.1170.10:FF:000001">
    <property type="entry name" value="DNA mismatch repair protein MutS"/>
    <property type="match status" value="1"/>
</dbReference>
<keyword evidence="4" id="KW-0067">ATP-binding</keyword>
<dbReference type="HAMAP" id="MF_00096">
    <property type="entry name" value="MutS"/>
    <property type="match status" value="1"/>
</dbReference>
<dbReference type="InterPro" id="IPR007861">
    <property type="entry name" value="DNA_mismatch_repair_MutS_clamp"/>
</dbReference>
<dbReference type="PANTHER" id="PTHR11361:SF34">
    <property type="entry name" value="DNA MISMATCH REPAIR PROTEIN MSH1, MITOCHONDRIAL"/>
    <property type="match status" value="1"/>
</dbReference>
<sequence>MPSSMTPMMRQYIELKEKYPDCLLFFRLGDFYEMFFEDAKTASKELDLVLTGRDCGLSERAPMCGVPYHAVDNYIAKLIEKGFKVAVCEQMEDPALAKGLVERDVIRVITPGTVIEERMLEENQNSYIASVSLGDQAIGLSYADVSTGEFYLLQLEGEQAAVALLDEMERIRPREIIADPSLFLQQFLTRKLSSAFYLEQYSASAFLPESAKDMLKRHFAVASLSGFGVDDSPYAVSAAGALMRYLDETQKNALSHIHGMKLLNRKSYMLLDATTRRNLELTQPLRFGGSKKNTLISLLDTAKTGMGGRMLRDWVDRPLQSMEAIERHLDAVEELNQNLTERKQLQELLHGVYDIERLCSKIVYGTLHARDCIALQQTLERVPFVKETLKQNACAALKRVFDQLDEMEDVFSLLACAICDEPPASLKDGGFIRAGYNAEVDDLRSIANGSESWLERFEAQEREQTKIKSLRVGYNRVFGYYIEVTKSYLQLVPYHYERKQTLANAERFVTPELKEMEQKILGARDRLVALENELFVEIRQVLLSSTDRLQLNGALLAELDAYVSLAEVASNNGYCRPKLNQQGRVQIVNGRHPVIERALKEPFVPNDVLLDRTENRLLIITGPNMAGKSTFMRQIALITLMAHVGSFVPAQSADIAIVDRIFTRIGASDDLSSGQSTFMVEMSEVANILHNATRDSLLILDEIGRGTSTFDGLSIAWSVLEYISDAKRCGAKALFATHYHELTELEGDIAGVKNFRVTVREIGEDIVFLRKIVRGGADKSFGIQVARLAGLPEEVLSRAKEILSELESADIAAKKSVPATKVLASVQPSLLDESKEESALRIMREMDVDHLTPLEALNQLYALHAMLKSK</sequence>
<dbReference type="Gene3D" id="3.30.420.110">
    <property type="entry name" value="MutS, connector domain"/>
    <property type="match status" value="1"/>
</dbReference>
<dbReference type="InterPro" id="IPR007860">
    <property type="entry name" value="DNA_mmatch_repair_MutS_con_dom"/>
</dbReference>
<evidence type="ECO:0000256" key="4">
    <source>
        <dbReference type="ARBA" id="ARBA00022840"/>
    </source>
</evidence>
<dbReference type="InterPro" id="IPR036187">
    <property type="entry name" value="DNA_mismatch_repair_MutS_sf"/>
</dbReference>
<dbReference type="FunFam" id="3.40.50.300:FF:000870">
    <property type="entry name" value="MutS protein homolog 4"/>
    <property type="match status" value="1"/>
</dbReference>
<dbReference type="SMART" id="SM00533">
    <property type="entry name" value="MUTSd"/>
    <property type="match status" value="1"/>
</dbReference>
<dbReference type="InterPro" id="IPR017261">
    <property type="entry name" value="DNA_mismatch_repair_MutS/MSH"/>
</dbReference>
<dbReference type="Pfam" id="PF00488">
    <property type="entry name" value="MutS_V"/>
    <property type="match status" value="1"/>
</dbReference>
<dbReference type="Pfam" id="PF05192">
    <property type="entry name" value="MutS_III"/>
    <property type="match status" value="1"/>
</dbReference>
<dbReference type="PIRSF" id="PIRSF037677">
    <property type="entry name" value="DNA_mis_repair_Msh6"/>
    <property type="match status" value="1"/>
</dbReference>
<dbReference type="CDD" id="cd03284">
    <property type="entry name" value="ABC_MutS1"/>
    <property type="match status" value="1"/>
</dbReference>
<dbReference type="SUPFAM" id="SSF55271">
    <property type="entry name" value="DNA repair protein MutS, domain I"/>
    <property type="match status" value="1"/>
</dbReference>
<dbReference type="SUPFAM" id="SSF53150">
    <property type="entry name" value="DNA repair protein MutS, domain II"/>
    <property type="match status" value="1"/>
</dbReference>
<evidence type="ECO:0000256" key="6">
    <source>
        <dbReference type="ARBA" id="ARBA00023204"/>
    </source>
</evidence>
<evidence type="ECO:0000256" key="3">
    <source>
        <dbReference type="ARBA" id="ARBA00022763"/>
    </source>
</evidence>
<dbReference type="Pfam" id="PF01624">
    <property type="entry name" value="MutS_I"/>
    <property type="match status" value="1"/>
</dbReference>
<accession>A0A644YQJ6</accession>
<evidence type="ECO:0000256" key="5">
    <source>
        <dbReference type="ARBA" id="ARBA00023125"/>
    </source>
</evidence>
<dbReference type="Pfam" id="PF05190">
    <property type="entry name" value="MutS_IV"/>
    <property type="match status" value="1"/>
</dbReference>
<dbReference type="GO" id="GO:0030983">
    <property type="term" value="F:mismatched DNA binding"/>
    <property type="evidence" value="ECO:0007669"/>
    <property type="project" value="InterPro"/>
</dbReference>
<evidence type="ECO:0000256" key="2">
    <source>
        <dbReference type="ARBA" id="ARBA00022741"/>
    </source>
</evidence>